<comment type="caution">
    <text evidence="1">The sequence shown here is derived from an EMBL/GenBank/DDBJ whole genome shotgun (WGS) entry which is preliminary data.</text>
</comment>
<dbReference type="Proteomes" id="UP000886865">
    <property type="component" value="Unassembled WGS sequence"/>
</dbReference>
<proteinExistence type="predicted"/>
<dbReference type="EMBL" id="DVJQ01000049">
    <property type="protein sequence ID" value="HIS74576.1"/>
    <property type="molecule type" value="Genomic_DNA"/>
</dbReference>
<name>A0A9D1FIP7_9BACT</name>
<evidence type="ECO:0000313" key="1">
    <source>
        <dbReference type="EMBL" id="HIS74576.1"/>
    </source>
</evidence>
<accession>A0A9D1FIP7</accession>
<dbReference type="AlphaFoldDB" id="A0A9D1FIP7"/>
<sequence>MRISEYFKEINSKVDNINKKARNPFVDYDYSTNPFRGAFKKTYIWIEKEENSEINK</sequence>
<organism evidence="1 2">
    <name type="scientific">Candidatus Galligastranaerophilus intestinavium</name>
    <dbReference type="NCBI Taxonomy" id="2840836"/>
    <lineage>
        <taxon>Bacteria</taxon>
        <taxon>Candidatus Galligastranaerophilus</taxon>
    </lineage>
</organism>
<reference evidence="1" key="1">
    <citation type="submission" date="2020-10" db="EMBL/GenBank/DDBJ databases">
        <authorList>
            <person name="Gilroy R."/>
        </authorList>
    </citation>
    <scope>NUCLEOTIDE SEQUENCE</scope>
    <source>
        <strain evidence="1">CHK152-2871</strain>
    </source>
</reference>
<protein>
    <submittedName>
        <fullName evidence="1">Uncharacterized protein</fullName>
    </submittedName>
</protein>
<gene>
    <name evidence="1" type="ORF">IAA86_06115</name>
</gene>
<reference evidence="1" key="2">
    <citation type="journal article" date="2021" name="PeerJ">
        <title>Extensive microbial diversity within the chicken gut microbiome revealed by metagenomics and culture.</title>
        <authorList>
            <person name="Gilroy R."/>
            <person name="Ravi A."/>
            <person name="Getino M."/>
            <person name="Pursley I."/>
            <person name="Horton D.L."/>
            <person name="Alikhan N.F."/>
            <person name="Baker D."/>
            <person name="Gharbi K."/>
            <person name="Hall N."/>
            <person name="Watson M."/>
            <person name="Adriaenssens E.M."/>
            <person name="Foster-Nyarko E."/>
            <person name="Jarju S."/>
            <person name="Secka A."/>
            <person name="Antonio M."/>
            <person name="Oren A."/>
            <person name="Chaudhuri R.R."/>
            <person name="La Ragione R."/>
            <person name="Hildebrand F."/>
            <person name="Pallen M.J."/>
        </authorList>
    </citation>
    <scope>NUCLEOTIDE SEQUENCE</scope>
    <source>
        <strain evidence="1">CHK152-2871</strain>
    </source>
</reference>
<evidence type="ECO:0000313" key="2">
    <source>
        <dbReference type="Proteomes" id="UP000886865"/>
    </source>
</evidence>